<evidence type="ECO:0000256" key="7">
    <source>
        <dbReference type="ARBA" id="ARBA00022490"/>
    </source>
</evidence>
<evidence type="ECO:0000259" key="14">
    <source>
        <dbReference type="Pfam" id="PF00561"/>
    </source>
</evidence>
<dbReference type="PANTHER" id="PTHR43722:SF1">
    <property type="entry name" value="PROLINE IMINOPEPTIDASE"/>
    <property type="match status" value="1"/>
</dbReference>
<evidence type="ECO:0000256" key="8">
    <source>
        <dbReference type="ARBA" id="ARBA00022670"/>
    </source>
</evidence>
<keyword evidence="8 11" id="KW-0645">Protease</keyword>
<dbReference type="GO" id="GO:0005737">
    <property type="term" value="C:cytoplasm"/>
    <property type="evidence" value="ECO:0007669"/>
    <property type="project" value="UniProtKB-SubCell"/>
</dbReference>
<dbReference type="InterPro" id="IPR029058">
    <property type="entry name" value="AB_hydrolase_fold"/>
</dbReference>
<evidence type="ECO:0000256" key="11">
    <source>
        <dbReference type="PIRNR" id="PIRNR006431"/>
    </source>
</evidence>
<dbReference type="NCBIfam" id="TIGR01249">
    <property type="entry name" value="pro_imino_pep_1"/>
    <property type="match status" value="1"/>
</dbReference>
<gene>
    <name evidence="15" type="primary">pip</name>
    <name evidence="15" type="ORF">GCM10007852_32850</name>
</gene>
<dbReference type="InterPro" id="IPR005944">
    <property type="entry name" value="Pro_iminopeptidase"/>
</dbReference>
<dbReference type="PIRSF" id="PIRSF006431">
    <property type="entry name" value="Pept_S33"/>
    <property type="match status" value="1"/>
</dbReference>
<name>A0AA37WJQ2_9ALTE</name>
<evidence type="ECO:0000256" key="6">
    <source>
        <dbReference type="ARBA" id="ARBA00022438"/>
    </source>
</evidence>
<evidence type="ECO:0000313" key="16">
    <source>
        <dbReference type="Proteomes" id="UP001156601"/>
    </source>
</evidence>
<protein>
    <recommendedName>
        <fullName evidence="5 11">Proline iminopeptidase</fullName>
        <shortName evidence="11">PIP</shortName>
        <ecNumber evidence="4 11">3.4.11.5</ecNumber>
    </recommendedName>
    <alternativeName>
        <fullName evidence="10 11">Prolyl aminopeptidase</fullName>
    </alternativeName>
</protein>
<feature type="active site" description="Proton donor" evidence="12">
    <location>
        <position position="289"/>
    </location>
</feature>
<evidence type="ECO:0000313" key="15">
    <source>
        <dbReference type="EMBL" id="GLR72377.1"/>
    </source>
</evidence>
<evidence type="ECO:0000256" key="5">
    <source>
        <dbReference type="ARBA" id="ARBA00021843"/>
    </source>
</evidence>
<sequence>MTFKSFKHKVSNNHQLHVELAGNPNGIPVLFIHGGPGAGINGSYQWPFDLDTYFVIAYDQRGCGQSQPFADIKHNSSQALIADIESIRQYLKIERWALFGGSWGATLALLYAIEHPDRTSHIVLRGTFLGREEDYAWFLSPTGAAAQVFPKEYANFVKGVDCKDSWQCIADSFYARMQSSDPNISQLACEQWFSWEVAISKLVPDKKTSPNQIASNLQMKSLALLECHYIHNRCFIEENHVINNAYKITHIPIFIIHGRYDLVCKVDASIKLHEHLHNSTLSIIDSAGHSAQEIGIKKSLLRTMKHIAKNISTTQ</sequence>
<dbReference type="Proteomes" id="UP001156601">
    <property type="component" value="Unassembled WGS sequence"/>
</dbReference>
<dbReference type="PRINTS" id="PR00111">
    <property type="entry name" value="ABHYDROLASE"/>
</dbReference>
<feature type="active site" evidence="12">
    <location>
        <position position="261"/>
    </location>
</feature>
<comment type="subcellular location">
    <subcellularLocation>
        <location evidence="2 11">Cytoplasm</location>
    </subcellularLocation>
</comment>
<keyword evidence="6 11" id="KW-0031">Aminopeptidase</keyword>
<accession>A0AA37WJQ2</accession>
<keyword evidence="16" id="KW-1185">Reference proteome</keyword>
<evidence type="ECO:0000256" key="12">
    <source>
        <dbReference type="PIRSR" id="PIRSR006431-1"/>
    </source>
</evidence>
<evidence type="ECO:0000256" key="13">
    <source>
        <dbReference type="RuleBase" id="RU003421"/>
    </source>
</evidence>
<dbReference type="GO" id="GO:0006508">
    <property type="term" value="P:proteolysis"/>
    <property type="evidence" value="ECO:0007669"/>
    <property type="project" value="UniProtKB-KW"/>
</dbReference>
<evidence type="ECO:0000256" key="3">
    <source>
        <dbReference type="ARBA" id="ARBA00010088"/>
    </source>
</evidence>
<dbReference type="EC" id="3.4.11.5" evidence="4 11"/>
<reference evidence="15" key="2">
    <citation type="submission" date="2023-01" db="EMBL/GenBank/DDBJ databases">
        <title>Draft genome sequence of Agaribacter marinus strain NBRC 110023.</title>
        <authorList>
            <person name="Sun Q."/>
            <person name="Mori K."/>
        </authorList>
    </citation>
    <scope>NUCLEOTIDE SEQUENCE</scope>
    <source>
        <strain evidence="15">NBRC 110023</strain>
    </source>
</reference>
<comment type="similarity">
    <text evidence="3 11 13">Belongs to the peptidase S33 family.</text>
</comment>
<dbReference type="PRINTS" id="PR00793">
    <property type="entry name" value="PROAMNOPTASE"/>
</dbReference>
<feature type="active site" description="Nucleophile" evidence="12">
    <location>
        <position position="102"/>
    </location>
</feature>
<dbReference type="PANTHER" id="PTHR43722">
    <property type="entry name" value="PROLINE IMINOPEPTIDASE"/>
    <property type="match status" value="1"/>
</dbReference>
<proteinExistence type="inferred from homology"/>
<dbReference type="Pfam" id="PF00561">
    <property type="entry name" value="Abhydrolase_1"/>
    <property type="match status" value="1"/>
</dbReference>
<dbReference type="InterPro" id="IPR002410">
    <property type="entry name" value="Peptidase_S33"/>
</dbReference>
<comment type="caution">
    <text evidence="15">The sequence shown here is derived from an EMBL/GenBank/DDBJ whole genome shotgun (WGS) entry which is preliminary data.</text>
</comment>
<dbReference type="InterPro" id="IPR000073">
    <property type="entry name" value="AB_hydrolase_1"/>
</dbReference>
<dbReference type="Gene3D" id="3.40.50.1820">
    <property type="entry name" value="alpha/beta hydrolase"/>
    <property type="match status" value="1"/>
</dbReference>
<keyword evidence="7 11" id="KW-0963">Cytoplasm</keyword>
<dbReference type="RefSeq" id="WP_284218794.1">
    <property type="nucleotide sequence ID" value="NZ_BSOT01000009.1"/>
</dbReference>
<evidence type="ECO:0000256" key="4">
    <source>
        <dbReference type="ARBA" id="ARBA00012568"/>
    </source>
</evidence>
<feature type="domain" description="AB hydrolase-1" evidence="14">
    <location>
        <begin position="28"/>
        <end position="293"/>
    </location>
</feature>
<dbReference type="EMBL" id="BSOT01000009">
    <property type="protein sequence ID" value="GLR72377.1"/>
    <property type="molecule type" value="Genomic_DNA"/>
</dbReference>
<evidence type="ECO:0000256" key="10">
    <source>
        <dbReference type="ARBA" id="ARBA00029605"/>
    </source>
</evidence>
<dbReference type="AlphaFoldDB" id="A0AA37WJQ2"/>
<dbReference type="GO" id="GO:0004177">
    <property type="term" value="F:aminopeptidase activity"/>
    <property type="evidence" value="ECO:0007669"/>
    <property type="project" value="UniProtKB-UniRule"/>
</dbReference>
<dbReference type="SUPFAM" id="SSF53474">
    <property type="entry name" value="alpha/beta-Hydrolases"/>
    <property type="match status" value="1"/>
</dbReference>
<evidence type="ECO:0000256" key="1">
    <source>
        <dbReference type="ARBA" id="ARBA00001585"/>
    </source>
</evidence>
<comment type="catalytic activity">
    <reaction evidence="1 11 13">
        <text>Release of N-terminal proline from a peptide.</text>
        <dbReference type="EC" id="3.4.11.5"/>
    </reaction>
</comment>
<reference evidence="15" key="1">
    <citation type="journal article" date="2014" name="Int. J. Syst. Evol. Microbiol.">
        <title>Complete genome sequence of Corynebacterium casei LMG S-19264T (=DSM 44701T), isolated from a smear-ripened cheese.</title>
        <authorList>
            <consortium name="US DOE Joint Genome Institute (JGI-PGF)"/>
            <person name="Walter F."/>
            <person name="Albersmeier A."/>
            <person name="Kalinowski J."/>
            <person name="Ruckert C."/>
        </authorList>
    </citation>
    <scope>NUCLEOTIDE SEQUENCE</scope>
    <source>
        <strain evidence="15">NBRC 110023</strain>
    </source>
</reference>
<organism evidence="15 16">
    <name type="scientific">Agaribacter marinus</name>
    <dbReference type="NCBI Taxonomy" id="1431249"/>
    <lineage>
        <taxon>Bacteria</taxon>
        <taxon>Pseudomonadati</taxon>
        <taxon>Pseudomonadota</taxon>
        <taxon>Gammaproteobacteria</taxon>
        <taxon>Alteromonadales</taxon>
        <taxon>Alteromonadaceae</taxon>
        <taxon>Agaribacter</taxon>
    </lineage>
</organism>
<evidence type="ECO:0000256" key="9">
    <source>
        <dbReference type="ARBA" id="ARBA00022801"/>
    </source>
</evidence>
<keyword evidence="9 11" id="KW-0378">Hydrolase</keyword>
<evidence type="ECO:0000256" key="2">
    <source>
        <dbReference type="ARBA" id="ARBA00004496"/>
    </source>
</evidence>